<feature type="domain" description="OTU" evidence="1">
    <location>
        <begin position="45"/>
        <end position="180"/>
    </location>
</feature>
<dbReference type="InterPro" id="IPR038765">
    <property type="entry name" value="Papain-like_cys_pep_sf"/>
</dbReference>
<feature type="non-terminal residue" evidence="2">
    <location>
        <position position="1"/>
    </location>
</feature>
<keyword evidence="3" id="KW-1185">Reference proteome</keyword>
<dbReference type="SUPFAM" id="SSF54001">
    <property type="entry name" value="Cysteine proteinases"/>
    <property type="match status" value="1"/>
</dbReference>
<gene>
    <name evidence="2" type="ORF">PEVE_00032873</name>
</gene>
<dbReference type="CDD" id="cd22758">
    <property type="entry name" value="OTU_232R-like"/>
    <property type="match status" value="1"/>
</dbReference>
<reference evidence="2 3" key="1">
    <citation type="submission" date="2022-05" db="EMBL/GenBank/DDBJ databases">
        <authorList>
            <consortium name="Genoscope - CEA"/>
            <person name="William W."/>
        </authorList>
    </citation>
    <scope>NUCLEOTIDE SEQUENCE [LARGE SCALE GENOMIC DNA]</scope>
</reference>
<evidence type="ECO:0000313" key="3">
    <source>
        <dbReference type="Proteomes" id="UP001159427"/>
    </source>
</evidence>
<dbReference type="PROSITE" id="PS50802">
    <property type="entry name" value="OTU"/>
    <property type="match status" value="1"/>
</dbReference>
<dbReference type="PANTHER" id="PTHR12419:SF11">
    <property type="entry name" value="OTU DOMAIN-CONTAINING PROTEIN DDB_G0284757"/>
    <property type="match status" value="1"/>
</dbReference>
<proteinExistence type="predicted"/>
<dbReference type="EMBL" id="CALNXI010000483">
    <property type="protein sequence ID" value="CAH3027986.1"/>
    <property type="molecule type" value="Genomic_DNA"/>
</dbReference>
<dbReference type="InterPro" id="IPR050704">
    <property type="entry name" value="Peptidase_C85-like"/>
</dbReference>
<protein>
    <recommendedName>
        <fullName evidence="1">OTU domain-containing protein</fullName>
    </recommendedName>
</protein>
<accession>A0ABN8MET5</accession>
<dbReference type="Proteomes" id="UP001159427">
    <property type="component" value="Unassembled WGS sequence"/>
</dbReference>
<organism evidence="2 3">
    <name type="scientific">Porites evermanni</name>
    <dbReference type="NCBI Taxonomy" id="104178"/>
    <lineage>
        <taxon>Eukaryota</taxon>
        <taxon>Metazoa</taxon>
        <taxon>Cnidaria</taxon>
        <taxon>Anthozoa</taxon>
        <taxon>Hexacorallia</taxon>
        <taxon>Scleractinia</taxon>
        <taxon>Fungiina</taxon>
        <taxon>Poritidae</taxon>
        <taxon>Porites</taxon>
    </lineage>
</organism>
<comment type="caution">
    <text evidence="2">The sequence shown here is derived from an EMBL/GenBank/DDBJ whole genome shotgun (WGS) entry which is preliminary data.</text>
</comment>
<dbReference type="Pfam" id="PF02338">
    <property type="entry name" value="OTU"/>
    <property type="match status" value="1"/>
</dbReference>
<evidence type="ECO:0000259" key="1">
    <source>
        <dbReference type="PROSITE" id="PS50802"/>
    </source>
</evidence>
<dbReference type="Gene3D" id="3.90.70.80">
    <property type="match status" value="1"/>
</dbReference>
<sequence length="180" mass="20243">NFVLLLFTGDLTFHALQQIQLDARSETSQTELSLNLKRTAQGKGFVISDNQGGGNCMFFALSEQLDVVKGMRMSHEEIRQTVVHYLMEHSTLPDGTELFQFVDGYSSWDAYLTSMVTDGTWGDHVILHGAATRFETCIYVISSLPHHNDVIICPEYDDTGDNRLVLGHVHELHYVSLLPL</sequence>
<dbReference type="InterPro" id="IPR003323">
    <property type="entry name" value="OTU_dom"/>
</dbReference>
<evidence type="ECO:0000313" key="2">
    <source>
        <dbReference type="EMBL" id="CAH3027986.1"/>
    </source>
</evidence>
<name>A0ABN8MET5_9CNID</name>
<dbReference type="PANTHER" id="PTHR12419">
    <property type="entry name" value="OTU DOMAIN CONTAINING PROTEIN"/>
    <property type="match status" value="1"/>
</dbReference>